<feature type="transmembrane region" description="Helical" evidence="7">
    <location>
        <begin position="340"/>
        <end position="363"/>
    </location>
</feature>
<dbReference type="GO" id="GO:0016020">
    <property type="term" value="C:membrane"/>
    <property type="evidence" value="ECO:0007669"/>
    <property type="project" value="UniProtKB-SubCell"/>
</dbReference>
<evidence type="ECO:0000256" key="5">
    <source>
        <dbReference type="ARBA" id="ARBA00023136"/>
    </source>
</evidence>
<evidence type="ECO:0000256" key="4">
    <source>
        <dbReference type="ARBA" id="ARBA00022989"/>
    </source>
</evidence>
<evidence type="ECO:0000256" key="2">
    <source>
        <dbReference type="ARBA" id="ARBA00008335"/>
    </source>
</evidence>
<evidence type="ECO:0000256" key="6">
    <source>
        <dbReference type="SAM" id="MobiDB-lite"/>
    </source>
</evidence>
<dbReference type="PROSITE" id="PS50850">
    <property type="entry name" value="MFS"/>
    <property type="match status" value="1"/>
</dbReference>
<dbReference type="Proteomes" id="UP000276215">
    <property type="component" value="Unassembled WGS sequence"/>
</dbReference>
<evidence type="ECO:0000256" key="1">
    <source>
        <dbReference type="ARBA" id="ARBA00004141"/>
    </source>
</evidence>
<dbReference type="CDD" id="cd17323">
    <property type="entry name" value="MFS_Tpo1_MDR_like"/>
    <property type="match status" value="1"/>
</dbReference>
<accession>A0A3N4J862</accession>
<dbReference type="FunFam" id="1.20.1250.20:FF:000011">
    <property type="entry name" value="MFS multidrug transporter, putative"/>
    <property type="match status" value="1"/>
</dbReference>
<name>A0A3N4J862_9PEZI</name>
<evidence type="ECO:0000313" key="10">
    <source>
        <dbReference type="Proteomes" id="UP000276215"/>
    </source>
</evidence>
<evidence type="ECO:0000313" key="9">
    <source>
        <dbReference type="EMBL" id="RPA94396.1"/>
    </source>
</evidence>
<dbReference type="STRING" id="1336337.A0A3N4J862"/>
<feature type="transmembrane region" description="Helical" evidence="7">
    <location>
        <begin position="230"/>
        <end position="250"/>
    </location>
</feature>
<dbReference type="InterPro" id="IPR036259">
    <property type="entry name" value="MFS_trans_sf"/>
</dbReference>
<evidence type="ECO:0000256" key="3">
    <source>
        <dbReference type="ARBA" id="ARBA00022692"/>
    </source>
</evidence>
<feature type="transmembrane region" description="Helical" evidence="7">
    <location>
        <begin position="175"/>
        <end position="194"/>
    </location>
</feature>
<dbReference type="InterPro" id="IPR020846">
    <property type="entry name" value="MFS_dom"/>
</dbReference>
<evidence type="ECO:0000259" key="8">
    <source>
        <dbReference type="PROSITE" id="PS50850"/>
    </source>
</evidence>
<dbReference type="AlphaFoldDB" id="A0A3N4J862"/>
<evidence type="ECO:0000256" key="7">
    <source>
        <dbReference type="SAM" id="Phobius"/>
    </source>
</evidence>
<feature type="transmembrane region" description="Helical" evidence="7">
    <location>
        <begin position="442"/>
        <end position="465"/>
    </location>
</feature>
<dbReference type="OrthoDB" id="5296287at2759"/>
<feature type="transmembrane region" description="Helical" evidence="7">
    <location>
        <begin position="384"/>
        <end position="403"/>
    </location>
</feature>
<reference evidence="9 10" key="1">
    <citation type="journal article" date="2018" name="Nat. Ecol. Evol.">
        <title>Pezizomycetes genomes reveal the molecular basis of ectomycorrhizal truffle lifestyle.</title>
        <authorList>
            <person name="Murat C."/>
            <person name="Payen T."/>
            <person name="Noel B."/>
            <person name="Kuo A."/>
            <person name="Morin E."/>
            <person name="Chen J."/>
            <person name="Kohler A."/>
            <person name="Krizsan K."/>
            <person name="Balestrini R."/>
            <person name="Da Silva C."/>
            <person name="Montanini B."/>
            <person name="Hainaut M."/>
            <person name="Levati E."/>
            <person name="Barry K.W."/>
            <person name="Belfiori B."/>
            <person name="Cichocki N."/>
            <person name="Clum A."/>
            <person name="Dockter R.B."/>
            <person name="Fauchery L."/>
            <person name="Guy J."/>
            <person name="Iotti M."/>
            <person name="Le Tacon F."/>
            <person name="Lindquist E.A."/>
            <person name="Lipzen A."/>
            <person name="Malagnac F."/>
            <person name="Mello A."/>
            <person name="Molinier V."/>
            <person name="Miyauchi S."/>
            <person name="Poulain J."/>
            <person name="Riccioni C."/>
            <person name="Rubini A."/>
            <person name="Sitrit Y."/>
            <person name="Splivallo R."/>
            <person name="Traeger S."/>
            <person name="Wang M."/>
            <person name="Zifcakova L."/>
            <person name="Wipf D."/>
            <person name="Zambonelli A."/>
            <person name="Paolocci F."/>
            <person name="Nowrousian M."/>
            <person name="Ottonello S."/>
            <person name="Baldrian P."/>
            <person name="Spatafora J.W."/>
            <person name="Henrissat B."/>
            <person name="Nagy L.G."/>
            <person name="Aury J.M."/>
            <person name="Wincker P."/>
            <person name="Grigoriev I.V."/>
            <person name="Bonfante P."/>
            <person name="Martin F.M."/>
        </authorList>
    </citation>
    <scope>NUCLEOTIDE SEQUENCE [LARGE SCALE GENOMIC DNA]</scope>
    <source>
        <strain evidence="9 10">120613-1</strain>
    </source>
</reference>
<sequence>MAELEDLERVISNLSGFHRPDEDKEIEAELRKELEEKREVEEEDAASINPDIVDWDGPDDPENPMNWPRWRKVVAVGIVSGITFVTPLASSMFAPGVPQLMRDFHSTDLQLGSFVVSIYVLGFAFGPLVLAPASELWGRQIIYNVSNLCFGLCTIGCAKASGFGMLAAFRFLAGAFGAAPLTIGGGTIADVVAVQKRGGAMALYALGPLLGPVIGPIGGGFLTQAKGWRWVFWVIAIISAAIAISTFVFLKETYAPTILEAKAARLRKSTGNQELRSKFASELPQREAFLRALVRPLKMLFLSPIVLALSVFMAIVYGYIYLLFTTFPTVFRETYGFTTGTVGLCYIGIGVGSLLGLLACGVLSDHILKSRAAASDETKPEYRLVPMVYAAVCVPIGLFWYGWSAHEKTHYVAPIIGTAFVGAGMIGSFVPITTYIVDAFTIYAASALAANTVLRSVLGAALPLAGPSMYGALGLGWGNSLLAFIAVALLPVPIVFVRYGEKIRKRWEVQL</sequence>
<comment type="similarity">
    <text evidence="2">Belongs to the major facilitator superfamily.</text>
</comment>
<proteinExistence type="inferred from homology"/>
<feature type="transmembrane region" description="Helical" evidence="7">
    <location>
        <begin position="409"/>
        <end position="430"/>
    </location>
</feature>
<dbReference type="PANTHER" id="PTHR23502:SF68">
    <property type="entry name" value="MULTIDRUG TRANSPORTER, PUTATIVE (AFU_ORTHOLOGUE AFUA_3G01120)-RELATED"/>
    <property type="match status" value="1"/>
</dbReference>
<dbReference type="Gene3D" id="1.20.1250.20">
    <property type="entry name" value="MFS general substrate transporter like domains"/>
    <property type="match status" value="1"/>
</dbReference>
<feature type="transmembrane region" description="Helical" evidence="7">
    <location>
        <begin position="477"/>
        <end position="497"/>
    </location>
</feature>
<comment type="subcellular location">
    <subcellularLocation>
        <location evidence="1">Membrane</location>
        <topology evidence="1">Multi-pass membrane protein</topology>
    </subcellularLocation>
</comment>
<dbReference type="GO" id="GO:0022857">
    <property type="term" value="F:transmembrane transporter activity"/>
    <property type="evidence" value="ECO:0007669"/>
    <property type="project" value="InterPro"/>
</dbReference>
<keyword evidence="5 7" id="KW-0472">Membrane</keyword>
<feature type="region of interest" description="Disordered" evidence="6">
    <location>
        <begin position="35"/>
        <end position="59"/>
    </location>
</feature>
<feature type="transmembrane region" description="Helical" evidence="7">
    <location>
        <begin position="114"/>
        <end position="133"/>
    </location>
</feature>
<dbReference type="EMBL" id="ML120437">
    <property type="protein sequence ID" value="RPA94396.1"/>
    <property type="molecule type" value="Genomic_DNA"/>
</dbReference>
<dbReference type="PANTHER" id="PTHR23502">
    <property type="entry name" value="MAJOR FACILITATOR SUPERFAMILY"/>
    <property type="match status" value="1"/>
</dbReference>
<protein>
    <submittedName>
        <fullName evidence="9">Benomyl/methotrexate resistance protein</fullName>
    </submittedName>
</protein>
<keyword evidence="3 7" id="KW-0812">Transmembrane</keyword>
<keyword evidence="10" id="KW-1185">Reference proteome</keyword>
<feature type="transmembrane region" description="Helical" evidence="7">
    <location>
        <begin position="73"/>
        <end position="94"/>
    </location>
</feature>
<dbReference type="InterPro" id="IPR011701">
    <property type="entry name" value="MFS"/>
</dbReference>
<feature type="transmembrane region" description="Helical" evidence="7">
    <location>
        <begin position="201"/>
        <end position="224"/>
    </location>
</feature>
<organism evidence="9 10">
    <name type="scientific">Choiromyces venosus 120613-1</name>
    <dbReference type="NCBI Taxonomy" id="1336337"/>
    <lineage>
        <taxon>Eukaryota</taxon>
        <taxon>Fungi</taxon>
        <taxon>Dikarya</taxon>
        <taxon>Ascomycota</taxon>
        <taxon>Pezizomycotina</taxon>
        <taxon>Pezizomycetes</taxon>
        <taxon>Pezizales</taxon>
        <taxon>Tuberaceae</taxon>
        <taxon>Choiromyces</taxon>
    </lineage>
</organism>
<gene>
    <name evidence="9" type="ORF">L873DRAFT_1776244</name>
</gene>
<feature type="transmembrane region" description="Helical" evidence="7">
    <location>
        <begin position="145"/>
        <end position="169"/>
    </location>
</feature>
<dbReference type="SUPFAM" id="SSF103473">
    <property type="entry name" value="MFS general substrate transporter"/>
    <property type="match status" value="1"/>
</dbReference>
<dbReference type="Pfam" id="PF07690">
    <property type="entry name" value="MFS_1"/>
    <property type="match status" value="1"/>
</dbReference>
<feature type="domain" description="Major facilitator superfamily (MFS) profile" evidence="8">
    <location>
        <begin position="75"/>
        <end position="503"/>
    </location>
</feature>
<keyword evidence="4 7" id="KW-1133">Transmembrane helix</keyword>
<feature type="transmembrane region" description="Helical" evidence="7">
    <location>
        <begin position="299"/>
        <end position="320"/>
    </location>
</feature>